<evidence type="ECO:0000313" key="2">
    <source>
        <dbReference type="Proteomes" id="UP001372338"/>
    </source>
</evidence>
<sequence>MPETDYEETDNMLENVIRPNHVDITIEEAFALFDNVAIMRTMITSLLTALIRYSVKNHSPHKPKSPTPAAFVNTLAPTMVISKTPSQSDSSTPTSQALNKLKELLVKNKAYPTDLASSPIILDVDTTSVSKLLYDFKEAISHSFDTLLSDMSVATSLSSRSLIKDLLGSNLSHDLRWRIDQLNVFVQE</sequence>
<protein>
    <submittedName>
        <fullName evidence="1">Uncharacterized protein</fullName>
    </submittedName>
</protein>
<comment type="caution">
    <text evidence="1">The sequence shown here is derived from an EMBL/GenBank/DDBJ whole genome shotgun (WGS) entry which is preliminary data.</text>
</comment>
<organism evidence="1 2">
    <name type="scientific">Crotalaria pallida</name>
    <name type="common">Smooth rattlebox</name>
    <name type="synonym">Crotalaria striata</name>
    <dbReference type="NCBI Taxonomy" id="3830"/>
    <lineage>
        <taxon>Eukaryota</taxon>
        <taxon>Viridiplantae</taxon>
        <taxon>Streptophyta</taxon>
        <taxon>Embryophyta</taxon>
        <taxon>Tracheophyta</taxon>
        <taxon>Spermatophyta</taxon>
        <taxon>Magnoliopsida</taxon>
        <taxon>eudicotyledons</taxon>
        <taxon>Gunneridae</taxon>
        <taxon>Pentapetalae</taxon>
        <taxon>rosids</taxon>
        <taxon>fabids</taxon>
        <taxon>Fabales</taxon>
        <taxon>Fabaceae</taxon>
        <taxon>Papilionoideae</taxon>
        <taxon>50 kb inversion clade</taxon>
        <taxon>genistoids sensu lato</taxon>
        <taxon>core genistoids</taxon>
        <taxon>Crotalarieae</taxon>
        <taxon>Crotalaria</taxon>
    </lineage>
</organism>
<gene>
    <name evidence="1" type="ORF">RIF29_25524</name>
</gene>
<dbReference type="AlphaFoldDB" id="A0AAN9EML8"/>
<keyword evidence="2" id="KW-1185">Reference proteome</keyword>
<dbReference type="EMBL" id="JAYWIO010000005">
    <property type="protein sequence ID" value="KAK7259909.1"/>
    <property type="molecule type" value="Genomic_DNA"/>
</dbReference>
<name>A0AAN9EML8_CROPI</name>
<proteinExistence type="predicted"/>
<reference evidence="1 2" key="1">
    <citation type="submission" date="2024-01" db="EMBL/GenBank/DDBJ databases">
        <title>The genomes of 5 underutilized Papilionoideae crops provide insights into root nodulation and disease resistanc.</title>
        <authorList>
            <person name="Yuan L."/>
        </authorList>
    </citation>
    <scope>NUCLEOTIDE SEQUENCE [LARGE SCALE GENOMIC DNA]</scope>
    <source>
        <strain evidence="1">ZHUSHIDOU_FW_LH</strain>
        <tissue evidence="1">Leaf</tissue>
    </source>
</reference>
<dbReference type="Proteomes" id="UP001372338">
    <property type="component" value="Unassembled WGS sequence"/>
</dbReference>
<evidence type="ECO:0000313" key="1">
    <source>
        <dbReference type="EMBL" id="KAK7259909.1"/>
    </source>
</evidence>
<accession>A0AAN9EML8</accession>